<dbReference type="AlphaFoldDB" id="A0ABC9YYA5"/>
<dbReference type="Proteomes" id="UP000037179">
    <property type="component" value="Unassembled WGS sequence"/>
</dbReference>
<proteinExistence type="predicted"/>
<dbReference type="CDD" id="cd02851">
    <property type="entry name" value="E_set_GO_C"/>
    <property type="match status" value="1"/>
</dbReference>
<reference evidence="3" key="1">
    <citation type="submission" date="2015-07" db="EMBL/GenBank/DDBJ databases">
        <title>Nocardia seriolae U-1 whole genome shotgun sequence.</title>
        <authorList>
            <person name="Imajoh M."/>
            <person name="Fukumoto Y."/>
            <person name="Sukeda M."/>
            <person name="Yamane J."/>
            <person name="Yamasaki K."/>
            <person name="Shimizu M."/>
            <person name="Ohnishi K."/>
            <person name="Oshima S."/>
        </authorList>
    </citation>
    <scope>NUCLEOTIDE SEQUENCE [LARGE SCALE GENOMIC DNA]</scope>
    <source>
        <strain evidence="3">U-1</strain>
    </source>
</reference>
<dbReference type="PANTHER" id="PTHR32208">
    <property type="entry name" value="SECRETED PROTEIN-RELATED"/>
    <property type="match status" value="1"/>
</dbReference>
<protein>
    <recommendedName>
        <fullName evidence="1">Galactose oxidase-like Early set domain-containing protein</fullName>
    </recommendedName>
</protein>
<dbReference type="PANTHER" id="PTHR32208:SF21">
    <property type="entry name" value="LOW QUALITY PROTEIN: ALDEHYDE OXIDASE GLOX-LIKE"/>
    <property type="match status" value="1"/>
</dbReference>
<feature type="domain" description="Galactose oxidase-like Early set" evidence="1">
    <location>
        <begin position="50"/>
        <end position="150"/>
    </location>
</feature>
<comment type="caution">
    <text evidence="2">The sequence shown here is derived from an EMBL/GenBank/DDBJ whole genome shotgun (WGS) entry which is preliminary data.</text>
</comment>
<organism evidence="2 3">
    <name type="scientific">Nocardia seriolae</name>
    <dbReference type="NCBI Taxonomy" id="37332"/>
    <lineage>
        <taxon>Bacteria</taxon>
        <taxon>Bacillati</taxon>
        <taxon>Actinomycetota</taxon>
        <taxon>Actinomycetes</taxon>
        <taxon>Mycobacteriales</taxon>
        <taxon>Nocardiaceae</taxon>
        <taxon>Nocardia</taxon>
    </lineage>
</organism>
<reference evidence="2 3" key="2">
    <citation type="journal article" date="2016" name="Genome Announc.">
        <title>Draft Genome Sequence of Erythromycin- and Oxytetracycline-Sensitive Nocardia seriolae Strain U-1 (NBRC 110359).</title>
        <authorList>
            <person name="Imajoh M."/>
            <person name="Sukeda M."/>
            <person name="Shimizu M."/>
            <person name="Yamane J."/>
            <person name="Ohnishi K."/>
            <person name="Oshima S."/>
        </authorList>
    </citation>
    <scope>NUCLEOTIDE SEQUENCE [LARGE SCALE GENOMIC DNA]</scope>
    <source>
        <strain evidence="2 3">U-1</strain>
    </source>
</reference>
<name>A0ABC9YYA5_9NOCA</name>
<accession>A0ABC9YYA5</accession>
<evidence type="ECO:0000313" key="2">
    <source>
        <dbReference type="EMBL" id="GAP30417.1"/>
    </source>
</evidence>
<dbReference type="GO" id="GO:0005975">
    <property type="term" value="P:carbohydrate metabolic process"/>
    <property type="evidence" value="ECO:0007669"/>
    <property type="project" value="UniProtKB-ARBA"/>
</dbReference>
<dbReference type="Gene3D" id="2.60.40.10">
    <property type="entry name" value="Immunoglobulins"/>
    <property type="match status" value="1"/>
</dbReference>
<dbReference type="InterPro" id="IPR013783">
    <property type="entry name" value="Ig-like_fold"/>
</dbReference>
<dbReference type="Pfam" id="PF09118">
    <property type="entry name" value="GO-like_E_set"/>
    <property type="match status" value="1"/>
</dbReference>
<sequence length="152" mass="16151">MAQPGADRALPAAHGVLSDAKNTLPGKFERRIEIYTPPYLYKPDGTSVARPVITGGPTEIARGEQFEYTVGTSLATVPAAAEVKYLRLLAPAAITHVTDTNERVIELPLTRSDSGVSVTVPDNPAIAPSGWYMLFAVNSAGVPSVAKWVHLV</sequence>
<evidence type="ECO:0000313" key="3">
    <source>
        <dbReference type="Proteomes" id="UP000037179"/>
    </source>
</evidence>
<dbReference type="SUPFAM" id="SSF81296">
    <property type="entry name" value="E set domains"/>
    <property type="match status" value="1"/>
</dbReference>
<dbReference type="InterPro" id="IPR015202">
    <property type="entry name" value="GO-like_E_set"/>
</dbReference>
<dbReference type="InterPro" id="IPR014756">
    <property type="entry name" value="Ig_E-set"/>
</dbReference>
<dbReference type="RefSeq" id="WP_052086680.1">
    <property type="nucleotide sequence ID" value="NZ_AP017900.1"/>
</dbReference>
<gene>
    <name evidence="2" type="ORF">NSK11_contig00080-0013</name>
</gene>
<keyword evidence="3" id="KW-1185">Reference proteome</keyword>
<evidence type="ECO:0000259" key="1">
    <source>
        <dbReference type="Pfam" id="PF09118"/>
    </source>
</evidence>
<dbReference type="EMBL" id="BBYQ01000080">
    <property type="protein sequence ID" value="GAP30417.1"/>
    <property type="molecule type" value="Genomic_DNA"/>
</dbReference>
<dbReference type="GeneID" id="93376094"/>